<comment type="similarity">
    <text evidence="3">Belongs to the metallo-beta-lactamase superfamily. Glyoxalase II family.</text>
</comment>
<evidence type="ECO:0000256" key="1">
    <source>
        <dbReference type="ARBA" id="ARBA00001954"/>
    </source>
</evidence>
<feature type="domain" description="Metallo-beta-lactamase" evidence="16">
    <location>
        <begin position="61"/>
        <end position="222"/>
    </location>
</feature>
<dbReference type="InterPro" id="IPR051682">
    <property type="entry name" value="Mito_Persulfide_Diox"/>
</dbReference>
<dbReference type="InterPro" id="IPR036866">
    <property type="entry name" value="RibonucZ/Hydroxyglut_hydro"/>
</dbReference>
<keyword evidence="9" id="KW-0408">Iron</keyword>
<dbReference type="GO" id="GO:0046872">
    <property type="term" value="F:metal ion binding"/>
    <property type="evidence" value="ECO:0007669"/>
    <property type="project" value="UniProtKB-KW"/>
</dbReference>
<reference evidence="17" key="2">
    <citation type="submission" date="2023-03" db="EMBL/GenBank/DDBJ databases">
        <authorList>
            <person name="Inwood S.N."/>
            <person name="Skelly J.G."/>
            <person name="Guhlin J."/>
            <person name="Harrop T.W.R."/>
            <person name="Goldson S.G."/>
            <person name="Dearden P.K."/>
        </authorList>
    </citation>
    <scope>NUCLEOTIDE SEQUENCE</scope>
    <source>
        <strain evidence="17">Irish</strain>
        <tissue evidence="17">Whole body</tissue>
    </source>
</reference>
<evidence type="ECO:0000256" key="13">
    <source>
        <dbReference type="ARBA" id="ARBA00066686"/>
    </source>
</evidence>
<evidence type="ECO:0000256" key="11">
    <source>
        <dbReference type="ARBA" id="ARBA00050990"/>
    </source>
</evidence>
<evidence type="ECO:0000256" key="2">
    <source>
        <dbReference type="ARBA" id="ARBA00004173"/>
    </source>
</evidence>
<evidence type="ECO:0000259" key="16">
    <source>
        <dbReference type="SMART" id="SM00849"/>
    </source>
</evidence>
<evidence type="ECO:0000256" key="15">
    <source>
        <dbReference type="ARBA" id="ARBA00077964"/>
    </source>
</evidence>
<dbReference type="GO" id="GO:0070813">
    <property type="term" value="P:hydrogen sulfide metabolic process"/>
    <property type="evidence" value="ECO:0007669"/>
    <property type="project" value="TreeGrafter"/>
</dbReference>
<dbReference type="SUPFAM" id="SSF56281">
    <property type="entry name" value="Metallo-hydrolase/oxidoreductase"/>
    <property type="match status" value="1"/>
</dbReference>
<dbReference type="GO" id="GO:0031123">
    <property type="term" value="P:RNA 3'-end processing"/>
    <property type="evidence" value="ECO:0007669"/>
    <property type="project" value="UniProtKB-ARBA"/>
</dbReference>
<keyword evidence="6" id="KW-0223">Dioxygenase</keyword>
<dbReference type="SMART" id="SM00849">
    <property type="entry name" value="Lactamase_B"/>
    <property type="match status" value="1"/>
</dbReference>
<keyword evidence="18" id="KW-1185">Reference proteome</keyword>
<gene>
    <name evidence="17" type="ORF">PV328_009206</name>
</gene>
<keyword evidence="4" id="KW-0479">Metal-binding</keyword>
<reference evidence="17" key="1">
    <citation type="journal article" date="2023" name="bioRxiv">
        <title>Scaffold-level genome assemblies of two parasitoid biocontrol wasps reveal the parthenogenesis mechanism and an associated novel virus.</title>
        <authorList>
            <person name="Inwood S."/>
            <person name="Skelly J."/>
            <person name="Guhlin J."/>
            <person name="Harrop T."/>
            <person name="Goldson S."/>
            <person name="Dearden P."/>
        </authorList>
    </citation>
    <scope>NUCLEOTIDE SEQUENCE</scope>
    <source>
        <strain evidence="17">Irish</strain>
        <tissue evidence="17">Whole body</tissue>
    </source>
</reference>
<dbReference type="Proteomes" id="UP001168990">
    <property type="component" value="Unassembled WGS sequence"/>
</dbReference>
<dbReference type="GO" id="GO:0005739">
    <property type="term" value="C:mitochondrion"/>
    <property type="evidence" value="ECO:0007669"/>
    <property type="project" value="UniProtKB-SubCell"/>
</dbReference>
<dbReference type="EMBL" id="JAQQBS010001424">
    <property type="protein sequence ID" value="KAK0158170.1"/>
    <property type="molecule type" value="Genomic_DNA"/>
</dbReference>
<dbReference type="FunFam" id="3.60.15.10:FF:000013">
    <property type="entry name" value="Persulfide dioxygenase ETHE1, mitochondrial"/>
    <property type="match status" value="1"/>
</dbReference>
<evidence type="ECO:0000256" key="4">
    <source>
        <dbReference type="ARBA" id="ARBA00022723"/>
    </source>
</evidence>
<name>A0AA39C594_9HYME</name>
<dbReference type="InterPro" id="IPR001279">
    <property type="entry name" value="Metallo-B-lactamas"/>
</dbReference>
<evidence type="ECO:0000256" key="7">
    <source>
        <dbReference type="ARBA" id="ARBA00022990"/>
    </source>
</evidence>
<evidence type="ECO:0000256" key="5">
    <source>
        <dbReference type="ARBA" id="ARBA00022946"/>
    </source>
</evidence>
<keyword evidence="10" id="KW-0496">Mitochondrion</keyword>
<evidence type="ECO:0000256" key="9">
    <source>
        <dbReference type="ARBA" id="ARBA00023004"/>
    </source>
</evidence>
<evidence type="ECO:0000313" key="17">
    <source>
        <dbReference type="EMBL" id="KAK0158170.1"/>
    </source>
</evidence>
<sequence>MAITTGIFGNVARGYTRGCKHMYGRISRAFTSPANQNDTLTEPIPFSKNFLFRQLFDPTSYTYTYMLADISKREAILIDPVIEWVARDAKIIEDLGLKLRYALNTHMHADHITGSGKLKSLLPGCQSIISQSSGAQADILVGPSDQINFGKHQLTVLPTPGHTQGCVTYVCFEQGIAFTGDALLIRGCGRTDFQGGSAKILYNSVHTVIFNLPRNFRLYPAHDYSGRTVTTVAEERALNPRLTKSQDEFVSIMDNLNLDYPKMIDKAVPANKVCGLYELNGENGEAKDI</sequence>
<evidence type="ECO:0000256" key="8">
    <source>
        <dbReference type="ARBA" id="ARBA00023002"/>
    </source>
</evidence>
<evidence type="ECO:0000256" key="6">
    <source>
        <dbReference type="ARBA" id="ARBA00022964"/>
    </source>
</evidence>
<evidence type="ECO:0000256" key="10">
    <source>
        <dbReference type="ARBA" id="ARBA00023128"/>
    </source>
</evidence>
<dbReference type="EC" id="1.13.11.18" evidence="13"/>
<evidence type="ECO:0000256" key="12">
    <source>
        <dbReference type="ARBA" id="ARBA00065219"/>
    </source>
</evidence>
<dbReference type="Pfam" id="PF00753">
    <property type="entry name" value="Lactamase_B"/>
    <property type="match status" value="1"/>
</dbReference>
<dbReference type="GO" id="GO:0006749">
    <property type="term" value="P:glutathione metabolic process"/>
    <property type="evidence" value="ECO:0007669"/>
    <property type="project" value="InterPro"/>
</dbReference>
<comment type="catalytic activity">
    <reaction evidence="11">
        <text>S-sulfanylglutathione + O2 + H2O = sulfite + glutathione + 2 H(+)</text>
        <dbReference type="Rhea" id="RHEA:12981"/>
        <dbReference type="ChEBI" id="CHEBI:15377"/>
        <dbReference type="ChEBI" id="CHEBI:15378"/>
        <dbReference type="ChEBI" id="CHEBI:15379"/>
        <dbReference type="ChEBI" id="CHEBI:17359"/>
        <dbReference type="ChEBI" id="CHEBI:57925"/>
        <dbReference type="ChEBI" id="CHEBI:58905"/>
        <dbReference type="EC" id="1.13.11.18"/>
    </reaction>
</comment>
<keyword evidence="7" id="KW-0007">Acetylation</keyword>
<comment type="cofactor">
    <cofactor evidence="1">
        <name>Fe(2+)</name>
        <dbReference type="ChEBI" id="CHEBI:29033"/>
    </cofactor>
</comment>
<dbReference type="PANTHER" id="PTHR43084">
    <property type="entry name" value="PERSULFIDE DIOXYGENASE ETHE1"/>
    <property type="match status" value="1"/>
</dbReference>
<dbReference type="AlphaFoldDB" id="A0AA39C594"/>
<keyword evidence="8" id="KW-0560">Oxidoreductase</keyword>
<keyword evidence="5" id="KW-0809">Transit peptide</keyword>
<dbReference type="PANTHER" id="PTHR43084:SF1">
    <property type="entry name" value="PERSULFIDE DIOXYGENASE ETHE1, MITOCHONDRIAL"/>
    <property type="match status" value="1"/>
</dbReference>
<dbReference type="Gene3D" id="3.60.15.10">
    <property type="entry name" value="Ribonuclease Z/Hydroxyacylglutathione hydrolase-like"/>
    <property type="match status" value="1"/>
</dbReference>
<evidence type="ECO:0000256" key="14">
    <source>
        <dbReference type="ARBA" id="ARBA00067300"/>
    </source>
</evidence>
<accession>A0AA39C594</accession>
<dbReference type="CDD" id="cd07724">
    <property type="entry name" value="POD-like_MBL-fold"/>
    <property type="match status" value="1"/>
</dbReference>
<dbReference type="InterPro" id="IPR044528">
    <property type="entry name" value="POD-like_MBL-fold"/>
</dbReference>
<evidence type="ECO:0000256" key="3">
    <source>
        <dbReference type="ARBA" id="ARBA00006759"/>
    </source>
</evidence>
<comment type="subunit">
    <text evidence="12">Homodimer. Monomer. Interacts with TST. May interact with RELA.</text>
</comment>
<organism evidence="17 18">
    <name type="scientific">Microctonus aethiopoides</name>
    <dbReference type="NCBI Taxonomy" id="144406"/>
    <lineage>
        <taxon>Eukaryota</taxon>
        <taxon>Metazoa</taxon>
        <taxon>Ecdysozoa</taxon>
        <taxon>Arthropoda</taxon>
        <taxon>Hexapoda</taxon>
        <taxon>Insecta</taxon>
        <taxon>Pterygota</taxon>
        <taxon>Neoptera</taxon>
        <taxon>Endopterygota</taxon>
        <taxon>Hymenoptera</taxon>
        <taxon>Apocrita</taxon>
        <taxon>Ichneumonoidea</taxon>
        <taxon>Braconidae</taxon>
        <taxon>Euphorinae</taxon>
        <taxon>Microctonus</taxon>
    </lineage>
</organism>
<dbReference type="GO" id="GO:0050313">
    <property type="term" value="F:sulfur dioxygenase activity"/>
    <property type="evidence" value="ECO:0007669"/>
    <property type="project" value="UniProtKB-EC"/>
</dbReference>
<proteinExistence type="inferred from homology"/>
<protein>
    <recommendedName>
        <fullName evidence="14">Persulfide dioxygenase ETHE1, mitochondrial</fullName>
        <ecNumber evidence="13">1.13.11.18</ecNumber>
    </recommendedName>
    <alternativeName>
        <fullName evidence="15">Sulfur dioxygenase ETHE1</fullName>
    </alternativeName>
</protein>
<evidence type="ECO:0000313" key="18">
    <source>
        <dbReference type="Proteomes" id="UP001168990"/>
    </source>
</evidence>
<comment type="subcellular location">
    <subcellularLocation>
        <location evidence="2">Mitochondrion</location>
    </subcellularLocation>
</comment>
<comment type="caution">
    <text evidence="17">The sequence shown here is derived from an EMBL/GenBank/DDBJ whole genome shotgun (WGS) entry which is preliminary data.</text>
</comment>